<evidence type="ECO:0000313" key="2">
    <source>
        <dbReference type="EMBL" id="MBA5202204.1"/>
    </source>
</evidence>
<proteinExistence type="predicted"/>
<evidence type="ECO:0000313" key="3">
    <source>
        <dbReference type="Proteomes" id="UP000557749"/>
    </source>
</evidence>
<organism evidence="2 3">
    <name type="scientific">Pectobacterium aroidearum</name>
    <dbReference type="NCBI Taxonomy" id="1201031"/>
    <lineage>
        <taxon>Bacteria</taxon>
        <taxon>Pseudomonadati</taxon>
        <taxon>Pseudomonadota</taxon>
        <taxon>Gammaproteobacteria</taxon>
        <taxon>Enterobacterales</taxon>
        <taxon>Pectobacteriaceae</taxon>
        <taxon>Pectobacterium</taxon>
    </lineage>
</organism>
<feature type="transmembrane region" description="Helical" evidence="1">
    <location>
        <begin position="20"/>
        <end position="46"/>
    </location>
</feature>
<dbReference type="AlphaFoldDB" id="A0AAW3SMY2"/>
<keyword evidence="1" id="KW-0472">Membrane</keyword>
<protein>
    <recommendedName>
        <fullName evidence="4">DUF4760 domain-containing protein</fullName>
    </recommendedName>
</protein>
<sequence>MDVDIISYETLLATRDSANWVMWGAIATGVTAVSSVFTLFYAIAALNTWKKQEKTKIKSEFKRSLLALEYAIHMMPNNWDTSMVQEMHIEMAARTHTLQNYEEIVVAQSDLKKCWHDATSAWVMCEGLLKKTNLTRLWEELSNIYIKYLSGRINKKVILDKLAEMHSIEFIFD</sequence>
<comment type="caution">
    <text evidence="2">The sequence shown here is derived from an EMBL/GenBank/DDBJ whole genome shotgun (WGS) entry which is preliminary data.</text>
</comment>
<evidence type="ECO:0000256" key="1">
    <source>
        <dbReference type="SAM" id="Phobius"/>
    </source>
</evidence>
<dbReference type="EMBL" id="JACERJ010000001">
    <property type="protein sequence ID" value="MBA5202204.1"/>
    <property type="molecule type" value="Genomic_DNA"/>
</dbReference>
<accession>A0AAW3SMY2</accession>
<dbReference type="RefSeq" id="WP_181844233.1">
    <property type="nucleotide sequence ID" value="NZ_JACERJ010000001.1"/>
</dbReference>
<evidence type="ECO:0008006" key="4">
    <source>
        <dbReference type="Google" id="ProtNLM"/>
    </source>
</evidence>
<gene>
    <name evidence="2" type="ORF">H2Y57_00610</name>
</gene>
<dbReference type="Proteomes" id="UP000557749">
    <property type="component" value="Unassembled WGS sequence"/>
</dbReference>
<reference evidence="2 3" key="1">
    <citation type="submission" date="2020-07" db="EMBL/GenBank/DDBJ databases">
        <title>Characterization of Pectobacterium aroidearum strains causing soft rot on Amorphophallus konjac.</title>
        <authorList>
            <person name="Xie H."/>
        </authorList>
    </citation>
    <scope>NUCLEOTIDE SEQUENCE [LARGE SCALE GENOMIC DNA]</scope>
    <source>
        <strain evidence="2 3">MY7</strain>
    </source>
</reference>
<keyword evidence="1" id="KW-1133">Transmembrane helix</keyword>
<name>A0AAW3SMY2_9GAMM</name>
<keyword evidence="1" id="KW-0812">Transmembrane</keyword>